<proteinExistence type="predicted"/>
<reference evidence="3" key="1">
    <citation type="journal article" date="2019" name="Int. J. Syst. Evol. Microbiol.">
        <title>The Global Catalogue of Microorganisms (GCM) 10K type strain sequencing project: providing services to taxonomists for standard genome sequencing and annotation.</title>
        <authorList>
            <consortium name="The Broad Institute Genomics Platform"/>
            <consortium name="The Broad Institute Genome Sequencing Center for Infectious Disease"/>
            <person name="Wu L."/>
            <person name="Ma J."/>
        </authorList>
    </citation>
    <scope>NUCLEOTIDE SEQUENCE [LARGE SCALE GENOMIC DNA]</scope>
    <source>
        <strain evidence="3">JCM 10696</strain>
    </source>
</reference>
<protein>
    <submittedName>
        <fullName evidence="2">Uncharacterized protein</fullName>
    </submittedName>
</protein>
<feature type="compositionally biased region" description="Basic and acidic residues" evidence="1">
    <location>
        <begin position="198"/>
        <end position="207"/>
    </location>
</feature>
<evidence type="ECO:0000313" key="3">
    <source>
        <dbReference type="Proteomes" id="UP001500665"/>
    </source>
</evidence>
<dbReference type="EMBL" id="BAAAHH010000006">
    <property type="protein sequence ID" value="GAA0946228.1"/>
    <property type="molecule type" value="Genomic_DNA"/>
</dbReference>
<evidence type="ECO:0000256" key="1">
    <source>
        <dbReference type="SAM" id="MobiDB-lite"/>
    </source>
</evidence>
<gene>
    <name evidence="2" type="ORF">GCM10009550_20670</name>
</gene>
<evidence type="ECO:0000313" key="2">
    <source>
        <dbReference type="EMBL" id="GAA0946228.1"/>
    </source>
</evidence>
<name>A0ABP4B9P1_9ACTN</name>
<dbReference type="Proteomes" id="UP001500665">
    <property type="component" value="Unassembled WGS sequence"/>
</dbReference>
<sequence length="258" mass="26175">MPPHAVLVGGTAVPIRSTVGPDRGTAAHARGAVVLAWDAVGPDRGAVVLAWGAVGRALGRPRGALRPWRAGVAADLLAAAGCAALLRCGPLLLRGPRPSRAGPAFPRVGGSVLVLPGDGLSARHKAVCSGAAGEWPGCRLRDGGRFGGRRGECGAERWADGGGGFVREEGKVEAAGSVPTLAGALEHGPVPAPGARLQRVEERRPEEGEQDGEGGDDDRSETEPLEGVHGAAMPWSTPGLTSFAAAAFTTAPLPDQWS</sequence>
<accession>A0ABP4B9P1</accession>
<keyword evidence="3" id="KW-1185">Reference proteome</keyword>
<organism evidence="2 3">
    <name type="scientific">Actinocorallia libanotica</name>
    <dbReference type="NCBI Taxonomy" id="46162"/>
    <lineage>
        <taxon>Bacteria</taxon>
        <taxon>Bacillati</taxon>
        <taxon>Actinomycetota</taxon>
        <taxon>Actinomycetes</taxon>
        <taxon>Streptosporangiales</taxon>
        <taxon>Thermomonosporaceae</taxon>
        <taxon>Actinocorallia</taxon>
    </lineage>
</organism>
<feature type="compositionally biased region" description="Acidic residues" evidence="1">
    <location>
        <begin position="208"/>
        <end position="224"/>
    </location>
</feature>
<feature type="region of interest" description="Disordered" evidence="1">
    <location>
        <begin position="183"/>
        <end position="238"/>
    </location>
</feature>
<comment type="caution">
    <text evidence="2">The sequence shown here is derived from an EMBL/GenBank/DDBJ whole genome shotgun (WGS) entry which is preliminary data.</text>
</comment>